<gene>
    <name evidence="1" type="ORF">LIER_36452</name>
</gene>
<protein>
    <submittedName>
        <fullName evidence="1">Uncharacterized protein</fullName>
    </submittedName>
</protein>
<evidence type="ECO:0000313" key="1">
    <source>
        <dbReference type="EMBL" id="GAA0147106.1"/>
    </source>
</evidence>
<reference evidence="1 2" key="1">
    <citation type="submission" date="2024-01" db="EMBL/GenBank/DDBJ databases">
        <title>The complete chloroplast genome sequence of Lithospermum erythrorhizon: insights into the phylogenetic relationship among Boraginaceae species and the maternal lineages of purple gromwells.</title>
        <authorList>
            <person name="Okada T."/>
            <person name="Watanabe K."/>
        </authorList>
    </citation>
    <scope>NUCLEOTIDE SEQUENCE [LARGE SCALE GENOMIC DNA]</scope>
</reference>
<sequence length="136" mass="15698">MLLLTTLPPPPPPKIRFSSPSFCRRNISVSLASSNRNSIKFNTNKKNEELDGFTQYSGYIFELNNDVEALSEYDIGYISGVYVKKPFILLRRLLQIASTLGKWFALRYSHGQGRSHQLITSKYIKYLFLNYVVRII</sequence>
<evidence type="ECO:0000313" key="2">
    <source>
        <dbReference type="Proteomes" id="UP001454036"/>
    </source>
</evidence>
<dbReference type="EMBL" id="BAABME010016704">
    <property type="protein sequence ID" value="GAA0147106.1"/>
    <property type="molecule type" value="Genomic_DNA"/>
</dbReference>
<accession>A0AAV3P6W8</accession>
<comment type="caution">
    <text evidence="1">The sequence shown here is derived from an EMBL/GenBank/DDBJ whole genome shotgun (WGS) entry which is preliminary data.</text>
</comment>
<dbReference type="AlphaFoldDB" id="A0AAV3P6W8"/>
<keyword evidence="2" id="KW-1185">Reference proteome</keyword>
<proteinExistence type="predicted"/>
<name>A0AAV3P6W8_LITER</name>
<organism evidence="1 2">
    <name type="scientific">Lithospermum erythrorhizon</name>
    <name type="common">Purple gromwell</name>
    <name type="synonym">Lithospermum officinale var. erythrorhizon</name>
    <dbReference type="NCBI Taxonomy" id="34254"/>
    <lineage>
        <taxon>Eukaryota</taxon>
        <taxon>Viridiplantae</taxon>
        <taxon>Streptophyta</taxon>
        <taxon>Embryophyta</taxon>
        <taxon>Tracheophyta</taxon>
        <taxon>Spermatophyta</taxon>
        <taxon>Magnoliopsida</taxon>
        <taxon>eudicotyledons</taxon>
        <taxon>Gunneridae</taxon>
        <taxon>Pentapetalae</taxon>
        <taxon>asterids</taxon>
        <taxon>lamiids</taxon>
        <taxon>Boraginales</taxon>
        <taxon>Boraginaceae</taxon>
        <taxon>Boraginoideae</taxon>
        <taxon>Lithospermeae</taxon>
        <taxon>Lithospermum</taxon>
    </lineage>
</organism>
<dbReference type="Proteomes" id="UP001454036">
    <property type="component" value="Unassembled WGS sequence"/>
</dbReference>